<evidence type="ECO:0000313" key="3">
    <source>
        <dbReference type="EMBL" id="KKU01087.1"/>
    </source>
</evidence>
<feature type="compositionally biased region" description="Pro residues" evidence="1">
    <location>
        <begin position="9"/>
        <end position="43"/>
    </location>
</feature>
<dbReference type="Gene3D" id="3.40.190.10">
    <property type="entry name" value="Periplasmic binding protein-like II"/>
    <property type="match status" value="1"/>
</dbReference>
<proteinExistence type="predicted"/>
<keyword evidence="2" id="KW-0812">Transmembrane</keyword>
<keyword evidence="3" id="KW-0813">Transport</keyword>
<accession>A0A837II91</accession>
<protein>
    <submittedName>
        <fullName evidence="3">ABC-type sugar transport system, periplasmic component</fullName>
    </submittedName>
</protein>
<dbReference type="InterPro" id="IPR050490">
    <property type="entry name" value="Bact_solute-bd_prot1"/>
</dbReference>
<evidence type="ECO:0000313" key="4">
    <source>
        <dbReference type="Proteomes" id="UP000034078"/>
    </source>
</evidence>
<gene>
    <name evidence="3" type="ORF">UX01_C0002G0053</name>
</gene>
<dbReference type="EMBL" id="LCKO01000002">
    <property type="protein sequence ID" value="KKU01087.1"/>
    <property type="molecule type" value="Genomic_DNA"/>
</dbReference>
<dbReference type="Proteomes" id="UP000034078">
    <property type="component" value="Unassembled WGS sequence"/>
</dbReference>
<reference evidence="3 4" key="1">
    <citation type="journal article" date="2015" name="Nature">
        <title>rRNA introns, odd ribosomes, and small enigmatic genomes across a large radiation of phyla.</title>
        <authorList>
            <person name="Brown C.T."/>
            <person name="Hug L.A."/>
            <person name="Thomas B.C."/>
            <person name="Sharon I."/>
            <person name="Castelle C.J."/>
            <person name="Singh A."/>
            <person name="Wilkins M.J."/>
            <person name="Williams K.H."/>
            <person name="Banfield J.F."/>
        </authorList>
    </citation>
    <scope>NUCLEOTIDE SEQUENCE [LARGE SCALE GENOMIC DNA]</scope>
</reference>
<feature type="region of interest" description="Disordered" evidence="1">
    <location>
        <begin position="1"/>
        <end position="43"/>
    </location>
</feature>
<comment type="caution">
    <text evidence="3">The sequence shown here is derived from an EMBL/GenBank/DDBJ whole genome shotgun (WGS) entry which is preliminary data.</text>
</comment>
<dbReference type="PANTHER" id="PTHR43649">
    <property type="entry name" value="ARABINOSE-BINDING PROTEIN-RELATED"/>
    <property type="match status" value="1"/>
</dbReference>
<evidence type="ECO:0000256" key="1">
    <source>
        <dbReference type="SAM" id="MobiDB-lite"/>
    </source>
</evidence>
<dbReference type="SUPFAM" id="SSF53850">
    <property type="entry name" value="Periplasmic binding protein-like II"/>
    <property type="match status" value="1"/>
</dbReference>
<sequence>MDNQFSLPGPIPNVPEPALMPKPAPLSSPEEAAPPPPGYQPPASAPPIIKSSLRKLLLPIGIGLLVVGLVSYLLFRLFVGNKAAPPQSAVPSKPVTLIYYGLWEPSSVMKPVIDAFEAKNPKIKIDYQLQAPQDYQDRVKTALESPGSPDVIRLHTTWLPLFAANLLPAPPNTLSVTELTTNFYPIVSKLLVANNQVYGAPMTAESLGLYINSAMLQQKQLQPPKTWEDLLTVAKAIKEADPLTGKLTRAGVALGNTTNVEYWPDIVSMMLLQSGVSLTDIQGKEVAITLTYYTDFITKHAVWDQTMPPSVVAFANEKVAMIIAPSWIAKDIKAINPSLSWQVVAVPQLPDIDPVNWASIWFEGVSKTSKYPLESWKFVSFLASAEAQQILFDAASIDRGFPQPPANKAVAQTASKNAVLAPFIAGLSTAKSFYTASMTQDSKTALNYRLIKYLEDAINGIISRQETPKVVEALRNGFTQVLSQYGLVAAPTPTPTP</sequence>
<dbReference type="Pfam" id="PF13416">
    <property type="entry name" value="SBP_bac_8"/>
    <property type="match status" value="1"/>
</dbReference>
<keyword evidence="2" id="KW-1133">Transmembrane helix</keyword>
<dbReference type="PANTHER" id="PTHR43649:SF12">
    <property type="entry name" value="DIACETYLCHITOBIOSE BINDING PROTEIN DASA"/>
    <property type="match status" value="1"/>
</dbReference>
<dbReference type="AlphaFoldDB" id="A0A837II91"/>
<organism evidence="3 4">
    <name type="scientific">Candidatus Collierbacteria bacterium GW2011_GWB2_45_17</name>
    <dbReference type="NCBI Taxonomy" id="1618388"/>
    <lineage>
        <taxon>Bacteria</taxon>
        <taxon>Candidatus Collieribacteriota</taxon>
    </lineage>
</organism>
<evidence type="ECO:0000256" key="2">
    <source>
        <dbReference type="SAM" id="Phobius"/>
    </source>
</evidence>
<feature type="transmembrane region" description="Helical" evidence="2">
    <location>
        <begin position="56"/>
        <end position="79"/>
    </location>
</feature>
<dbReference type="InterPro" id="IPR006059">
    <property type="entry name" value="SBP"/>
</dbReference>
<keyword evidence="2" id="KW-0472">Membrane</keyword>
<keyword evidence="3" id="KW-0762">Sugar transport</keyword>
<name>A0A837II91_9BACT</name>